<feature type="non-terminal residue" evidence="1">
    <location>
        <position position="100"/>
    </location>
</feature>
<name>A0A061QRS5_9CHLO</name>
<reference evidence="1" key="1">
    <citation type="submission" date="2014-05" db="EMBL/GenBank/DDBJ databases">
        <title>The transcriptome of the halophilic microalga Tetraselmis sp. GSL018 isolated from the Great Salt Lake, Utah.</title>
        <authorList>
            <person name="Jinkerson R.E."/>
            <person name="D'Adamo S."/>
            <person name="Posewitz M.C."/>
        </authorList>
    </citation>
    <scope>NUCLEOTIDE SEQUENCE</scope>
    <source>
        <strain evidence="1">GSL018</strain>
    </source>
</reference>
<evidence type="ECO:0000313" key="1">
    <source>
        <dbReference type="EMBL" id="JAC62418.1"/>
    </source>
</evidence>
<feature type="non-terminal residue" evidence="1">
    <location>
        <position position="1"/>
    </location>
</feature>
<protein>
    <submittedName>
        <fullName evidence="1">Uncharacterized protein</fullName>
    </submittedName>
</protein>
<gene>
    <name evidence="1" type="ORF">TSPGSL018_23424</name>
</gene>
<dbReference type="AlphaFoldDB" id="A0A061QRS5"/>
<proteinExistence type="predicted"/>
<sequence>SDEDSGALDADPSALLQQLSTALRGGDGASAAEACALFSECRGFPAVMSWLSGPCHDKASDVLLAASGGEDGLSPRGICRWPRQAVRQLAGRCELPAGSR</sequence>
<dbReference type="EMBL" id="GBEZ01024583">
    <property type="protein sequence ID" value="JAC62418.1"/>
    <property type="molecule type" value="Transcribed_RNA"/>
</dbReference>
<accession>A0A061QRS5</accession>
<organism evidence="1">
    <name type="scientific">Tetraselmis sp. GSL018</name>
    <dbReference type="NCBI Taxonomy" id="582737"/>
    <lineage>
        <taxon>Eukaryota</taxon>
        <taxon>Viridiplantae</taxon>
        <taxon>Chlorophyta</taxon>
        <taxon>core chlorophytes</taxon>
        <taxon>Chlorodendrophyceae</taxon>
        <taxon>Chlorodendrales</taxon>
        <taxon>Chlorodendraceae</taxon>
        <taxon>Tetraselmis</taxon>
    </lineage>
</organism>